<evidence type="ECO:0000256" key="4">
    <source>
        <dbReference type="ARBA" id="ARBA00022982"/>
    </source>
</evidence>
<proteinExistence type="predicted"/>
<dbReference type="KEGG" id="taci:TDSAC_0607"/>
<evidence type="ECO:0000256" key="2">
    <source>
        <dbReference type="ARBA" id="ARBA00022485"/>
    </source>
</evidence>
<dbReference type="Pfam" id="PF14697">
    <property type="entry name" value="Fer4_21"/>
    <property type="match status" value="1"/>
</dbReference>
<evidence type="ECO:0000256" key="1">
    <source>
        <dbReference type="ARBA" id="ARBA00022448"/>
    </source>
</evidence>
<name>A0A2R4VZK6_THEAF</name>
<keyword evidence="9" id="KW-1185">Reference proteome</keyword>
<protein>
    <submittedName>
        <fullName evidence="8">Electron transport protein HydN</fullName>
    </submittedName>
</protein>
<keyword evidence="2" id="KW-0004">4Fe-4S</keyword>
<evidence type="ECO:0000256" key="3">
    <source>
        <dbReference type="ARBA" id="ARBA00022723"/>
    </source>
</evidence>
<dbReference type="Gene3D" id="3.30.70.20">
    <property type="match status" value="2"/>
</dbReference>
<evidence type="ECO:0000313" key="8">
    <source>
        <dbReference type="EMBL" id="AWB09981.1"/>
    </source>
</evidence>
<keyword evidence="6" id="KW-0411">Iron-sulfur</keyword>
<dbReference type="AlphaFoldDB" id="A0A2R4VZK6"/>
<keyword evidence="5" id="KW-0408">Iron</keyword>
<dbReference type="Proteomes" id="UP000244792">
    <property type="component" value="Chromosome"/>
</dbReference>
<keyword evidence="4" id="KW-0249">Electron transport</keyword>
<dbReference type="PANTHER" id="PTHR42859">
    <property type="entry name" value="OXIDOREDUCTASE"/>
    <property type="match status" value="1"/>
</dbReference>
<dbReference type="GO" id="GO:0051539">
    <property type="term" value="F:4 iron, 4 sulfur cluster binding"/>
    <property type="evidence" value="ECO:0007669"/>
    <property type="project" value="UniProtKB-KW"/>
</dbReference>
<feature type="domain" description="4Fe-4S ferredoxin-type" evidence="7">
    <location>
        <begin position="1"/>
        <end position="30"/>
    </location>
</feature>
<dbReference type="InterPro" id="IPR050294">
    <property type="entry name" value="RnfB_subfamily"/>
</dbReference>
<dbReference type="OrthoDB" id="9810688at2"/>
<feature type="domain" description="4Fe-4S ferredoxin-type" evidence="7">
    <location>
        <begin position="67"/>
        <end position="96"/>
    </location>
</feature>
<evidence type="ECO:0000313" key="9">
    <source>
        <dbReference type="Proteomes" id="UP000244792"/>
    </source>
</evidence>
<gene>
    <name evidence="8" type="ORF">TDSAC_0607</name>
</gene>
<accession>A0A2R4VZK6</accession>
<keyword evidence="1" id="KW-0813">Transport</keyword>
<reference evidence="8 9" key="1">
    <citation type="submission" date="2017-04" db="EMBL/GenBank/DDBJ databases">
        <title>Genomic insights into metabolism of Thermodesulfobium acidiphilum.</title>
        <authorList>
            <person name="Toshchakov S.V."/>
            <person name="Frolov E.N."/>
            <person name="Kublanov I.V."/>
            <person name="Samarov N.I."/>
            <person name="Novikov A."/>
            <person name="Lebedinsky A.V."/>
            <person name="Bonch-Osmolovskaya E.A."/>
            <person name="Chernyh N.A."/>
        </authorList>
    </citation>
    <scope>NUCLEOTIDE SEQUENCE [LARGE SCALE GENOMIC DNA]</scope>
    <source>
        <strain evidence="8 9">3127-1</strain>
    </source>
</reference>
<dbReference type="SUPFAM" id="SSF54862">
    <property type="entry name" value="4Fe-4S ferredoxins"/>
    <property type="match status" value="1"/>
</dbReference>
<dbReference type="RefSeq" id="WP_108308814.1">
    <property type="nucleotide sequence ID" value="NZ_CP020921.1"/>
</dbReference>
<evidence type="ECO:0000259" key="7">
    <source>
        <dbReference type="PROSITE" id="PS51379"/>
    </source>
</evidence>
<evidence type="ECO:0000256" key="5">
    <source>
        <dbReference type="ARBA" id="ARBA00023004"/>
    </source>
</evidence>
<evidence type="ECO:0000256" key="6">
    <source>
        <dbReference type="ARBA" id="ARBA00023014"/>
    </source>
</evidence>
<organism evidence="8 9">
    <name type="scientific">Thermodesulfobium acidiphilum</name>
    <dbReference type="NCBI Taxonomy" id="1794699"/>
    <lineage>
        <taxon>Bacteria</taxon>
        <taxon>Pseudomonadati</taxon>
        <taxon>Thermodesulfobiota</taxon>
        <taxon>Thermodesulfobiia</taxon>
        <taxon>Thermodesulfobiales</taxon>
        <taxon>Thermodesulfobiaceae</taxon>
        <taxon>Thermodesulfobium</taxon>
    </lineage>
</organism>
<keyword evidence="3" id="KW-0479">Metal-binding</keyword>
<sequence>MRLRIDQKKCIGCLKCMDACRKINNSPEPRIFISKNESTESYKITYCTMCGICEKVCPVKAIDRKKGVIDINPDACVGCKTCYYMCPFGAIEMISRQSTHYVKIIAQKCNLCEKNNFVAVCAQACPTGAIVQIAAISAE</sequence>
<dbReference type="PROSITE" id="PS51379">
    <property type="entry name" value="4FE4S_FER_2"/>
    <property type="match status" value="3"/>
</dbReference>
<dbReference type="InterPro" id="IPR017896">
    <property type="entry name" value="4Fe4S_Fe-S-bd"/>
</dbReference>
<dbReference type="EMBL" id="CP020921">
    <property type="protein sequence ID" value="AWB09981.1"/>
    <property type="molecule type" value="Genomic_DNA"/>
</dbReference>
<feature type="domain" description="4Fe-4S ferredoxin-type" evidence="7">
    <location>
        <begin position="38"/>
        <end position="66"/>
    </location>
</feature>
<dbReference type="GO" id="GO:0046872">
    <property type="term" value="F:metal ion binding"/>
    <property type="evidence" value="ECO:0007669"/>
    <property type="project" value="UniProtKB-KW"/>
</dbReference>
<dbReference type="Pfam" id="PF12838">
    <property type="entry name" value="Fer4_7"/>
    <property type="match status" value="1"/>
</dbReference>
<dbReference type="InterPro" id="IPR017900">
    <property type="entry name" value="4Fe4S_Fe_S_CS"/>
</dbReference>
<dbReference type="PANTHER" id="PTHR42859:SF10">
    <property type="entry name" value="DIMETHYLSULFOXIDE REDUCTASE CHAIN B"/>
    <property type="match status" value="1"/>
</dbReference>
<dbReference type="PROSITE" id="PS00198">
    <property type="entry name" value="4FE4S_FER_1"/>
    <property type="match status" value="1"/>
</dbReference>